<feature type="compositionally biased region" description="Basic and acidic residues" evidence="1">
    <location>
        <begin position="110"/>
        <end position="123"/>
    </location>
</feature>
<comment type="caution">
    <text evidence="2">The sequence shown here is derived from an EMBL/GenBank/DDBJ whole genome shotgun (WGS) entry which is preliminary data.</text>
</comment>
<name>A0A813KUR5_POLGL</name>
<reference evidence="2" key="1">
    <citation type="submission" date="2021-02" db="EMBL/GenBank/DDBJ databases">
        <authorList>
            <person name="Dougan E. K."/>
            <person name="Rhodes N."/>
            <person name="Thang M."/>
            <person name="Chan C."/>
        </authorList>
    </citation>
    <scope>NUCLEOTIDE SEQUENCE</scope>
</reference>
<accession>A0A813KUR5</accession>
<evidence type="ECO:0000313" key="3">
    <source>
        <dbReference type="Proteomes" id="UP000626109"/>
    </source>
</evidence>
<gene>
    <name evidence="2" type="ORF">PGLA2088_LOCUS35131</name>
</gene>
<feature type="region of interest" description="Disordered" evidence="1">
    <location>
        <begin position="96"/>
        <end position="132"/>
    </location>
</feature>
<dbReference type="AlphaFoldDB" id="A0A813KUR5"/>
<proteinExistence type="predicted"/>
<evidence type="ECO:0000313" key="2">
    <source>
        <dbReference type="EMBL" id="CAE8708850.1"/>
    </source>
</evidence>
<evidence type="ECO:0000256" key="1">
    <source>
        <dbReference type="SAM" id="MobiDB-lite"/>
    </source>
</evidence>
<feature type="region of interest" description="Disordered" evidence="1">
    <location>
        <begin position="151"/>
        <end position="172"/>
    </location>
</feature>
<sequence>MAVRSQAITRTNKVRCDAIVLHKCENTNEPLLKQLSSESLLHHCPSAFWLLIWQHQQHRRQQQPTTNNNNHNNNLGQQIFSCLAGTIRGRHNSIVAAKNNNHPNPPSQEAPKRELKVPNQRHERERRRKASPWTTTRIAELHVLYKAAQVRRNTPGATRRAMESAKKLREGC</sequence>
<dbReference type="Proteomes" id="UP000626109">
    <property type="component" value="Unassembled WGS sequence"/>
</dbReference>
<feature type="compositionally biased region" description="Basic and acidic residues" evidence="1">
    <location>
        <begin position="160"/>
        <end position="172"/>
    </location>
</feature>
<protein>
    <submittedName>
        <fullName evidence="2">Uncharacterized protein</fullName>
    </submittedName>
</protein>
<organism evidence="2 3">
    <name type="scientific">Polarella glacialis</name>
    <name type="common">Dinoflagellate</name>
    <dbReference type="NCBI Taxonomy" id="89957"/>
    <lineage>
        <taxon>Eukaryota</taxon>
        <taxon>Sar</taxon>
        <taxon>Alveolata</taxon>
        <taxon>Dinophyceae</taxon>
        <taxon>Suessiales</taxon>
        <taxon>Suessiaceae</taxon>
        <taxon>Polarella</taxon>
    </lineage>
</organism>
<dbReference type="EMBL" id="CAJNNW010031752">
    <property type="protein sequence ID" value="CAE8708850.1"/>
    <property type="molecule type" value="Genomic_DNA"/>
</dbReference>